<dbReference type="CDD" id="cd08290">
    <property type="entry name" value="ETR"/>
    <property type="match status" value="1"/>
</dbReference>
<dbReference type="GO" id="GO:0006633">
    <property type="term" value="P:fatty acid biosynthetic process"/>
    <property type="evidence" value="ECO:0007669"/>
    <property type="project" value="UniProtKB-KW"/>
</dbReference>
<evidence type="ECO:0000313" key="16">
    <source>
        <dbReference type="EMBL" id="CAD7637707.1"/>
    </source>
</evidence>
<name>A0A7R9LBJ2_9ACAR</name>
<evidence type="ECO:0000256" key="5">
    <source>
        <dbReference type="ARBA" id="ARBA00022857"/>
    </source>
</evidence>
<dbReference type="InterPro" id="IPR013149">
    <property type="entry name" value="ADH-like_C"/>
</dbReference>
<dbReference type="EMBL" id="OC914943">
    <property type="protein sequence ID" value="CAD7637707.1"/>
    <property type="molecule type" value="Genomic_DNA"/>
</dbReference>
<protein>
    <recommendedName>
        <fullName evidence="12">Enoyl-[acyl-carrier-protein] reductase, mitochondrial</fullName>
        <ecNumber evidence="11">1.3.1.104</ecNumber>
    </recommendedName>
    <alternativeName>
        <fullName evidence="13">2-enoyl thioester reductase</fullName>
    </alternativeName>
</protein>
<evidence type="ECO:0000259" key="15">
    <source>
        <dbReference type="SMART" id="SM00829"/>
    </source>
</evidence>
<keyword evidence="4" id="KW-0276">Fatty acid metabolism</keyword>
<dbReference type="SMART" id="SM00829">
    <property type="entry name" value="PKS_ER"/>
    <property type="match status" value="1"/>
</dbReference>
<evidence type="ECO:0000256" key="9">
    <source>
        <dbReference type="ARBA" id="ARBA00023128"/>
    </source>
</evidence>
<dbReference type="Pfam" id="PF00107">
    <property type="entry name" value="ADH_zinc_N"/>
    <property type="match status" value="1"/>
</dbReference>
<dbReference type="Proteomes" id="UP000728032">
    <property type="component" value="Unassembled WGS sequence"/>
</dbReference>
<evidence type="ECO:0000256" key="8">
    <source>
        <dbReference type="ARBA" id="ARBA00023098"/>
    </source>
</evidence>
<dbReference type="PANTHER" id="PTHR43981">
    <property type="entry name" value="ENOYL-[ACYL-CARRIER-PROTEIN] REDUCTASE, MITOCHONDRIAL"/>
    <property type="match status" value="1"/>
</dbReference>
<comment type="subcellular location">
    <subcellularLocation>
        <location evidence="1">Mitochondrion</location>
    </subcellularLocation>
</comment>
<comment type="catalytic activity">
    <reaction evidence="14">
        <text>a 2,3-saturated acyl-[ACP] + NADP(+) = a (2E)-enoyl-[ACP] + NADPH + H(+)</text>
        <dbReference type="Rhea" id="RHEA:22564"/>
        <dbReference type="Rhea" id="RHEA-COMP:9925"/>
        <dbReference type="Rhea" id="RHEA-COMP:9926"/>
        <dbReference type="ChEBI" id="CHEBI:15378"/>
        <dbReference type="ChEBI" id="CHEBI:57783"/>
        <dbReference type="ChEBI" id="CHEBI:58349"/>
        <dbReference type="ChEBI" id="CHEBI:78784"/>
        <dbReference type="ChEBI" id="CHEBI:78785"/>
        <dbReference type="EC" id="1.3.1.104"/>
    </reaction>
</comment>
<dbReference type="InterPro" id="IPR011032">
    <property type="entry name" value="GroES-like_sf"/>
</dbReference>
<evidence type="ECO:0000256" key="11">
    <source>
        <dbReference type="ARBA" id="ARBA00038963"/>
    </source>
</evidence>
<dbReference type="SUPFAM" id="SSF51735">
    <property type="entry name" value="NAD(P)-binding Rossmann-fold domains"/>
    <property type="match status" value="1"/>
</dbReference>
<dbReference type="FunFam" id="3.40.50.720:FF:000112">
    <property type="entry name" value="Enoyl-[acyl-carrier-protein] reductase 1, mitochondrial"/>
    <property type="match status" value="1"/>
</dbReference>
<keyword evidence="17" id="KW-1185">Reference proteome</keyword>
<keyword evidence="10" id="KW-0275">Fatty acid biosynthesis</keyword>
<dbReference type="InterPro" id="IPR051034">
    <property type="entry name" value="Mito_Enoyl-ACP_Reductase"/>
</dbReference>
<keyword evidence="7" id="KW-0560">Oxidoreductase</keyword>
<evidence type="ECO:0000256" key="13">
    <source>
        <dbReference type="ARBA" id="ARBA00042123"/>
    </source>
</evidence>
<evidence type="ECO:0000256" key="6">
    <source>
        <dbReference type="ARBA" id="ARBA00022946"/>
    </source>
</evidence>
<dbReference type="PANTHER" id="PTHR43981:SF2">
    <property type="entry name" value="ENOYL-[ACYL-CARRIER-PROTEIN] REDUCTASE, MITOCHONDRIAL"/>
    <property type="match status" value="1"/>
</dbReference>
<evidence type="ECO:0000256" key="3">
    <source>
        <dbReference type="ARBA" id="ARBA00022516"/>
    </source>
</evidence>
<dbReference type="SUPFAM" id="SSF50129">
    <property type="entry name" value="GroES-like"/>
    <property type="match status" value="1"/>
</dbReference>
<evidence type="ECO:0000256" key="14">
    <source>
        <dbReference type="ARBA" id="ARBA00048843"/>
    </source>
</evidence>
<keyword evidence="5" id="KW-0521">NADP</keyword>
<dbReference type="EMBL" id="CAJPVJ010000118">
    <property type="protein sequence ID" value="CAG2161218.1"/>
    <property type="molecule type" value="Genomic_DNA"/>
</dbReference>
<dbReference type="Gene3D" id="3.40.50.720">
    <property type="entry name" value="NAD(P)-binding Rossmann-like Domain"/>
    <property type="match status" value="1"/>
</dbReference>
<accession>A0A7R9LBJ2</accession>
<evidence type="ECO:0000256" key="10">
    <source>
        <dbReference type="ARBA" id="ARBA00023160"/>
    </source>
</evidence>
<dbReference type="Pfam" id="PF08240">
    <property type="entry name" value="ADH_N"/>
    <property type="match status" value="1"/>
</dbReference>
<keyword evidence="3" id="KW-0444">Lipid biosynthesis</keyword>
<feature type="domain" description="Enoyl reductase (ER)" evidence="15">
    <location>
        <begin position="39"/>
        <end position="359"/>
    </location>
</feature>
<dbReference type="InterPro" id="IPR036291">
    <property type="entry name" value="NAD(P)-bd_dom_sf"/>
</dbReference>
<evidence type="ECO:0000256" key="12">
    <source>
        <dbReference type="ARBA" id="ARBA00041058"/>
    </source>
</evidence>
<organism evidence="16">
    <name type="scientific">Oppiella nova</name>
    <dbReference type="NCBI Taxonomy" id="334625"/>
    <lineage>
        <taxon>Eukaryota</taxon>
        <taxon>Metazoa</taxon>
        <taxon>Ecdysozoa</taxon>
        <taxon>Arthropoda</taxon>
        <taxon>Chelicerata</taxon>
        <taxon>Arachnida</taxon>
        <taxon>Acari</taxon>
        <taxon>Acariformes</taxon>
        <taxon>Sarcoptiformes</taxon>
        <taxon>Oribatida</taxon>
        <taxon>Brachypylina</taxon>
        <taxon>Oppioidea</taxon>
        <taxon>Oppiidae</taxon>
        <taxon>Oppiella</taxon>
    </lineage>
</organism>
<keyword evidence="8" id="KW-0443">Lipid metabolism</keyword>
<gene>
    <name evidence="16" type="ORF">ONB1V03_LOCUS979</name>
</gene>
<dbReference type="OrthoDB" id="7482721at2759"/>
<dbReference type="InterPro" id="IPR013154">
    <property type="entry name" value="ADH-like_N"/>
</dbReference>
<dbReference type="InterPro" id="IPR020843">
    <property type="entry name" value="ER"/>
</dbReference>
<proteinExistence type="inferred from homology"/>
<evidence type="ECO:0000256" key="2">
    <source>
        <dbReference type="ARBA" id="ARBA00010371"/>
    </source>
</evidence>
<evidence type="ECO:0000256" key="7">
    <source>
        <dbReference type="ARBA" id="ARBA00023002"/>
    </source>
</evidence>
<evidence type="ECO:0000256" key="4">
    <source>
        <dbReference type="ARBA" id="ARBA00022832"/>
    </source>
</evidence>
<dbReference type="EC" id="1.3.1.104" evidence="11"/>
<sequence>MFAKQLFAKFNYIGLNGKRLLSLSTNYGLVYEEYGDPIQVLKKCDISSKTSRPLKAHEVKVSYLASPVNPADINTIQGVYAVKPQLPAVGGNEGVARVVGIGSDVKAVKEGDRVIPSSSSTGTWRTHAILPEKDLIIIDPDIDVLTAAQLTVNPCTAYRMLKDFIPLTKGDTVIQNGANSAVGVYAIQLAKEWQINTINVIRQRPDFAELKHKLVSLGATHVITEEELRQKDVMDSVFKNIPKPRLALNCVGGKNATDCMRHLDSNGAMVTYGGMSKQPVIIPTGALIFKDQKFFGYWMTRWYRDNTGNNERALMLKYLCSLIKTGKLESPKSVAIGLDEYKDAINKTMAGFAGVKYVFVMKP</sequence>
<dbReference type="AlphaFoldDB" id="A0A7R9LBJ2"/>
<reference evidence="16" key="1">
    <citation type="submission" date="2020-11" db="EMBL/GenBank/DDBJ databases">
        <authorList>
            <person name="Tran Van P."/>
        </authorList>
    </citation>
    <scope>NUCLEOTIDE SEQUENCE</scope>
</reference>
<comment type="similarity">
    <text evidence="2">Belongs to the zinc-containing alcohol dehydrogenase family. Quinone oxidoreductase subfamily.</text>
</comment>
<dbReference type="Gene3D" id="3.90.180.10">
    <property type="entry name" value="Medium-chain alcohol dehydrogenases, catalytic domain"/>
    <property type="match status" value="1"/>
</dbReference>
<evidence type="ECO:0000256" key="1">
    <source>
        <dbReference type="ARBA" id="ARBA00004173"/>
    </source>
</evidence>
<dbReference type="FunFam" id="3.90.180.10:FF:000010">
    <property type="entry name" value="Enoyl-[acyl-carrier-protein] reductase, mitochondrial"/>
    <property type="match status" value="1"/>
</dbReference>
<evidence type="ECO:0000313" key="17">
    <source>
        <dbReference type="Proteomes" id="UP000728032"/>
    </source>
</evidence>
<dbReference type="GO" id="GO:0141148">
    <property type="term" value="F:enoyl-[acyl-carrier-protein] reductase (NADPH) activity"/>
    <property type="evidence" value="ECO:0007669"/>
    <property type="project" value="UniProtKB-EC"/>
</dbReference>
<dbReference type="GO" id="GO:0005739">
    <property type="term" value="C:mitochondrion"/>
    <property type="evidence" value="ECO:0007669"/>
    <property type="project" value="UniProtKB-SubCell"/>
</dbReference>
<keyword evidence="9" id="KW-0496">Mitochondrion</keyword>
<keyword evidence="6" id="KW-0809">Transit peptide</keyword>